<protein>
    <submittedName>
        <fullName evidence="2">Uncharacterized protein</fullName>
    </submittedName>
</protein>
<accession>A0A8J2Z8S4</accession>
<keyword evidence="3" id="KW-1185">Reference proteome</keyword>
<name>A0A8J2Z8S4_9PROT</name>
<organism evidence="2 3">
    <name type="scientific">Caldovatus sediminis</name>
    <dbReference type="NCBI Taxonomy" id="2041189"/>
    <lineage>
        <taxon>Bacteria</taxon>
        <taxon>Pseudomonadati</taxon>
        <taxon>Pseudomonadota</taxon>
        <taxon>Alphaproteobacteria</taxon>
        <taxon>Acetobacterales</taxon>
        <taxon>Roseomonadaceae</taxon>
        <taxon>Caldovatus</taxon>
    </lineage>
</organism>
<comment type="caution">
    <text evidence="2">The sequence shown here is derived from an EMBL/GenBank/DDBJ whole genome shotgun (WGS) entry which is preliminary data.</text>
</comment>
<evidence type="ECO:0000313" key="3">
    <source>
        <dbReference type="Proteomes" id="UP000597507"/>
    </source>
</evidence>
<dbReference type="Proteomes" id="UP000597507">
    <property type="component" value="Unassembled WGS sequence"/>
</dbReference>
<reference evidence="2 3" key="1">
    <citation type="journal article" date="2014" name="Int. J. Syst. Evol. Microbiol.">
        <title>Complete genome sequence of Corynebacterium casei LMG S-19264T (=DSM 44701T), isolated from a smear-ripened cheese.</title>
        <authorList>
            <consortium name="US DOE Joint Genome Institute (JGI-PGF)"/>
            <person name="Walter F."/>
            <person name="Albersmeier A."/>
            <person name="Kalinowski J."/>
            <person name="Ruckert C."/>
        </authorList>
    </citation>
    <scope>NUCLEOTIDE SEQUENCE [LARGE SCALE GENOMIC DNA]</scope>
    <source>
        <strain evidence="2 3">CGMCC 1.16330</strain>
    </source>
</reference>
<sequence>MPIETAAAPPPSPAGRRRHRRRGTPAALALAAPLLGLAGCGGEGLMAGGEYSGVPDTVISVGRNELSPYGYMRNDGTIVLNRESGDYRDFPRR</sequence>
<feature type="region of interest" description="Disordered" evidence="1">
    <location>
        <begin position="1"/>
        <end position="24"/>
    </location>
</feature>
<evidence type="ECO:0000256" key="1">
    <source>
        <dbReference type="SAM" id="MobiDB-lite"/>
    </source>
</evidence>
<evidence type="ECO:0000313" key="2">
    <source>
        <dbReference type="EMBL" id="GGG19927.1"/>
    </source>
</evidence>
<dbReference type="EMBL" id="BMKS01000001">
    <property type="protein sequence ID" value="GGG19927.1"/>
    <property type="molecule type" value="Genomic_DNA"/>
</dbReference>
<dbReference type="AlphaFoldDB" id="A0A8J2Z8S4"/>
<dbReference type="RefSeq" id="WP_188898107.1">
    <property type="nucleotide sequence ID" value="NZ_BMKS01000001.1"/>
</dbReference>
<gene>
    <name evidence="2" type="ORF">GCM10010964_05200</name>
</gene>
<proteinExistence type="predicted"/>